<organism evidence="1 2">
    <name type="scientific">Thiothrix lacustris</name>
    <dbReference type="NCBI Taxonomy" id="525917"/>
    <lineage>
        <taxon>Bacteria</taxon>
        <taxon>Pseudomonadati</taxon>
        <taxon>Pseudomonadota</taxon>
        <taxon>Gammaproteobacteria</taxon>
        <taxon>Thiotrichales</taxon>
        <taxon>Thiotrichaceae</taxon>
        <taxon>Thiothrix</taxon>
    </lineage>
</organism>
<dbReference type="InterPro" id="IPR023393">
    <property type="entry name" value="START-like_dom_sf"/>
</dbReference>
<comment type="caution">
    <text evidence="1">The sequence shown here is derived from an EMBL/GenBank/DDBJ whole genome shotgun (WGS) entry which is preliminary data.</text>
</comment>
<dbReference type="SUPFAM" id="SSF55961">
    <property type="entry name" value="Bet v1-like"/>
    <property type="match status" value="1"/>
</dbReference>
<name>A0A1Y1QXB8_9GAMM</name>
<reference evidence="1 2" key="1">
    <citation type="submission" date="2017-01" db="EMBL/GenBank/DDBJ databases">
        <title>Novel large sulfur bacteria in the metagenomes of groundwater-fed chemosynthetic microbial mats in the Lake Huron basin.</title>
        <authorList>
            <person name="Sharrar A.M."/>
            <person name="Flood B.E."/>
            <person name="Bailey J.V."/>
            <person name="Jones D.S."/>
            <person name="Biddanda B."/>
            <person name="Ruberg S.A."/>
            <person name="Marcus D.N."/>
            <person name="Dick G.J."/>
        </authorList>
    </citation>
    <scope>NUCLEOTIDE SEQUENCE [LARGE SCALE GENOMIC DNA]</scope>
    <source>
        <strain evidence="1">A8</strain>
    </source>
</reference>
<protein>
    <recommendedName>
        <fullName evidence="3">Polyketide cyclase</fullName>
    </recommendedName>
</protein>
<dbReference type="Pfam" id="PF10604">
    <property type="entry name" value="Polyketide_cyc2"/>
    <property type="match status" value="1"/>
</dbReference>
<evidence type="ECO:0008006" key="3">
    <source>
        <dbReference type="Google" id="ProtNLM"/>
    </source>
</evidence>
<proteinExistence type="predicted"/>
<evidence type="ECO:0000313" key="2">
    <source>
        <dbReference type="Proteomes" id="UP000192491"/>
    </source>
</evidence>
<dbReference type="Gene3D" id="3.30.530.20">
    <property type="match status" value="1"/>
</dbReference>
<dbReference type="CDD" id="cd07812">
    <property type="entry name" value="SRPBCC"/>
    <property type="match status" value="1"/>
</dbReference>
<sequence>MMWVVITLVVLLLLLPVLVGFLISPYQQVTRVELIKAPADAVWGALSDFSRQAQWRHDLSSMQMLDDDAGLRWIEQVAGQRPVVLRKIKELPLKELLLEMKQGSNKGTRHARLNAVPGGTRVTFTEMLETRNPLGRIKKLMGSSLDQRLDHFIQQLKAHFTA</sequence>
<dbReference type="Proteomes" id="UP000192491">
    <property type="component" value="Unassembled WGS sequence"/>
</dbReference>
<dbReference type="InterPro" id="IPR019587">
    <property type="entry name" value="Polyketide_cyclase/dehydratase"/>
</dbReference>
<accession>A0A1Y1QXB8</accession>
<gene>
    <name evidence="1" type="ORF">BWK73_04885</name>
</gene>
<evidence type="ECO:0000313" key="1">
    <source>
        <dbReference type="EMBL" id="OQX16020.1"/>
    </source>
</evidence>
<dbReference type="AlphaFoldDB" id="A0A1Y1QXB8"/>
<dbReference type="EMBL" id="MTEJ01000008">
    <property type="protein sequence ID" value="OQX16020.1"/>
    <property type="molecule type" value="Genomic_DNA"/>
</dbReference>